<dbReference type="VEuPathDB" id="FungiDB:TSTA_117570"/>
<name>B8MDL7_TALSN</name>
<proteinExistence type="predicted"/>
<gene>
    <name evidence="1" type="ORF">TSTA_117570</name>
</gene>
<dbReference type="AlphaFoldDB" id="B8MDL7"/>
<dbReference type="HOGENOM" id="CLU_069200_0_0_1"/>
<dbReference type="PhylomeDB" id="B8MDL7"/>
<dbReference type="InParanoid" id="B8MDL7"/>
<reference evidence="2" key="1">
    <citation type="journal article" date="2015" name="Genome Announc.">
        <title>Genome sequence of the AIDS-associated pathogen Penicillium marneffei (ATCC18224) and its near taxonomic relative Talaromyces stipitatus (ATCC10500).</title>
        <authorList>
            <person name="Nierman W.C."/>
            <person name="Fedorova-Abrams N.D."/>
            <person name="Andrianopoulos A."/>
        </authorList>
    </citation>
    <scope>NUCLEOTIDE SEQUENCE [LARGE SCALE GENOMIC DNA]</scope>
    <source>
        <strain evidence="2">ATCC 10500 / CBS 375.48 / QM 6759 / NRRL 1006</strain>
    </source>
</reference>
<evidence type="ECO:0000313" key="1">
    <source>
        <dbReference type="EMBL" id="EED17980.1"/>
    </source>
</evidence>
<sequence length="233" mass="26621">MPVQPLTVQDGVANAIRRVGQKRLHIFTACKHTVEDNHCMYPPEHTERAIRQNPRTETIVRFRGLCSTCEERALIPNAIVEETKKVVTRHLHGIIDSSAGPLTEGPVKWAKDRLVVEFKYKKTKQIETDADEWDVCPVVVWPSVEDPSSDLGARQWEDVSKLNSFEHKWNEVVPGSRVARNRSSDADITQAFPPFPELLPQGARVLEDHYRYDDPDLFEILPYATPEDFNHGM</sequence>
<dbReference type="OrthoDB" id="4223158at2759"/>
<protein>
    <submittedName>
        <fullName evidence="1">Uncharacterized protein</fullName>
    </submittedName>
</protein>
<dbReference type="GeneID" id="8105815"/>
<keyword evidence="2" id="KW-1185">Reference proteome</keyword>
<accession>B8MDL7</accession>
<organism evidence="1 2">
    <name type="scientific">Talaromyces stipitatus (strain ATCC 10500 / CBS 375.48 / QM 6759 / NRRL 1006)</name>
    <name type="common">Penicillium stipitatum</name>
    <dbReference type="NCBI Taxonomy" id="441959"/>
    <lineage>
        <taxon>Eukaryota</taxon>
        <taxon>Fungi</taxon>
        <taxon>Dikarya</taxon>
        <taxon>Ascomycota</taxon>
        <taxon>Pezizomycotina</taxon>
        <taxon>Eurotiomycetes</taxon>
        <taxon>Eurotiomycetidae</taxon>
        <taxon>Eurotiales</taxon>
        <taxon>Trichocomaceae</taxon>
        <taxon>Talaromyces</taxon>
        <taxon>Talaromyces sect. Talaromyces</taxon>
    </lineage>
</organism>
<evidence type="ECO:0000313" key="2">
    <source>
        <dbReference type="Proteomes" id="UP000001745"/>
    </source>
</evidence>
<dbReference type="RefSeq" id="XP_002481972.1">
    <property type="nucleotide sequence ID" value="XM_002481927.1"/>
</dbReference>
<dbReference type="Proteomes" id="UP000001745">
    <property type="component" value="Unassembled WGS sequence"/>
</dbReference>
<dbReference type="EMBL" id="EQ962655">
    <property type="protein sequence ID" value="EED17980.1"/>
    <property type="molecule type" value="Genomic_DNA"/>
</dbReference>